<dbReference type="EMBL" id="JBDFQZ010000010">
    <property type="protein sequence ID" value="KAK9681820.1"/>
    <property type="molecule type" value="Genomic_DNA"/>
</dbReference>
<keyword evidence="1" id="KW-0812">Transmembrane</keyword>
<reference evidence="2 3" key="1">
    <citation type="submission" date="2024-03" db="EMBL/GenBank/DDBJ databases">
        <title>WGS assembly of Saponaria officinalis var. Norfolk2.</title>
        <authorList>
            <person name="Jenkins J."/>
            <person name="Shu S."/>
            <person name="Grimwood J."/>
            <person name="Barry K."/>
            <person name="Goodstein D."/>
            <person name="Schmutz J."/>
            <person name="Leebens-Mack J."/>
            <person name="Osbourn A."/>
        </authorList>
    </citation>
    <scope>NUCLEOTIDE SEQUENCE [LARGE SCALE GENOMIC DNA]</scope>
    <source>
        <strain evidence="3">cv. Norfolk2</strain>
        <strain evidence="2">JIC</strain>
        <tissue evidence="2">Leaf</tissue>
    </source>
</reference>
<dbReference type="Proteomes" id="UP001443914">
    <property type="component" value="Unassembled WGS sequence"/>
</dbReference>
<comment type="caution">
    <text evidence="2">The sequence shown here is derived from an EMBL/GenBank/DDBJ whole genome shotgun (WGS) entry which is preliminary data.</text>
</comment>
<keyword evidence="1" id="KW-0472">Membrane</keyword>
<proteinExistence type="predicted"/>
<organism evidence="2 3">
    <name type="scientific">Saponaria officinalis</name>
    <name type="common">Common soapwort</name>
    <name type="synonym">Lychnis saponaria</name>
    <dbReference type="NCBI Taxonomy" id="3572"/>
    <lineage>
        <taxon>Eukaryota</taxon>
        <taxon>Viridiplantae</taxon>
        <taxon>Streptophyta</taxon>
        <taxon>Embryophyta</taxon>
        <taxon>Tracheophyta</taxon>
        <taxon>Spermatophyta</taxon>
        <taxon>Magnoliopsida</taxon>
        <taxon>eudicotyledons</taxon>
        <taxon>Gunneridae</taxon>
        <taxon>Pentapetalae</taxon>
        <taxon>Caryophyllales</taxon>
        <taxon>Caryophyllaceae</taxon>
        <taxon>Caryophylleae</taxon>
        <taxon>Saponaria</taxon>
    </lineage>
</organism>
<sequence>MVIRGRMSSEKGDLVMLEDPKKLRKLASIILNQEEALMTWVDSEPERVKYLENCNDSYDGVIKLLEGSQELVEKHKESNEDIVKIVEDIQHYIHYGMNMSMQCIRNCALRVTSIKKIQAHFADLVKVVGELPPDDVAATRRLAEEVTMFKDYMWKYTNSCFNATSRAKSQAYSALIKQENLTFEKLVTKQKNELGLAAEFEELEEAEQLRVYKGIIEESGRATLPILEKISTAGGVAVLIVAAGLIAFDIFESEYKIEAIVRNTFNLATDVGVFAVQIAVESAIVSEIEFETAGMLLVAAGSFIAATVVGLIFAAAGGALLDLIFSSGGKVQPHMIGKQYRKMEFPDGMAIAFEISHDDD</sequence>
<protein>
    <submittedName>
        <fullName evidence="2">Uncharacterized protein</fullName>
    </submittedName>
</protein>
<evidence type="ECO:0000256" key="1">
    <source>
        <dbReference type="SAM" id="Phobius"/>
    </source>
</evidence>
<keyword evidence="1" id="KW-1133">Transmembrane helix</keyword>
<evidence type="ECO:0000313" key="2">
    <source>
        <dbReference type="EMBL" id="KAK9681814.1"/>
    </source>
</evidence>
<keyword evidence="3" id="KW-1185">Reference proteome</keyword>
<dbReference type="EMBL" id="JBDFQZ010000010">
    <property type="protein sequence ID" value="KAK9681818.1"/>
    <property type="molecule type" value="Genomic_DNA"/>
</dbReference>
<dbReference type="EMBL" id="JBDFQZ010000010">
    <property type="protein sequence ID" value="KAK9681815.1"/>
    <property type="molecule type" value="Genomic_DNA"/>
</dbReference>
<accession>A0AAW1I072</accession>
<name>A0AAW1I072_SAPOF</name>
<dbReference type="EMBL" id="JBDFQZ010000010">
    <property type="protein sequence ID" value="KAK9681814.1"/>
    <property type="molecule type" value="Genomic_DNA"/>
</dbReference>
<gene>
    <name evidence="2" type="ORF">RND81_10G029700</name>
</gene>
<dbReference type="AlphaFoldDB" id="A0AAW1I072"/>
<feature type="transmembrane region" description="Helical" evidence="1">
    <location>
        <begin position="296"/>
        <end position="325"/>
    </location>
</feature>
<evidence type="ECO:0000313" key="3">
    <source>
        <dbReference type="Proteomes" id="UP001443914"/>
    </source>
</evidence>